<evidence type="ECO:0000313" key="2">
    <source>
        <dbReference type="Proteomes" id="UP000594014"/>
    </source>
</evidence>
<reference evidence="1" key="1">
    <citation type="submission" date="2019-08" db="EMBL/GenBank/DDBJ databases">
        <title>Genome sequence of Clostridiales bacterium MT110.</title>
        <authorList>
            <person name="Cao J."/>
        </authorList>
    </citation>
    <scope>NUCLEOTIDE SEQUENCE</scope>
    <source>
        <strain evidence="1">MT110</strain>
    </source>
</reference>
<protein>
    <submittedName>
        <fullName evidence="1">Catalase</fullName>
        <ecNumber evidence="1">1.11.1.6</ecNumber>
    </submittedName>
</protein>
<name>A0ACD1A882_9FIRM</name>
<evidence type="ECO:0000313" key="1">
    <source>
        <dbReference type="EMBL" id="QOX62581.1"/>
    </source>
</evidence>
<keyword evidence="1" id="KW-0575">Peroxidase</keyword>
<proteinExistence type="predicted"/>
<dbReference type="EMBL" id="CP042469">
    <property type="protein sequence ID" value="QOX62581.1"/>
    <property type="molecule type" value="Genomic_DNA"/>
</dbReference>
<organism evidence="1 2">
    <name type="scientific">Anoxybacterium hadale</name>
    <dbReference type="NCBI Taxonomy" id="3408580"/>
    <lineage>
        <taxon>Bacteria</taxon>
        <taxon>Bacillati</taxon>
        <taxon>Bacillota</taxon>
        <taxon>Clostridia</taxon>
        <taxon>Peptostreptococcales</taxon>
        <taxon>Anaerovoracaceae</taxon>
        <taxon>Anoxybacterium</taxon>
    </lineage>
</organism>
<accession>A0ACD1A882</accession>
<keyword evidence="1" id="KW-0560">Oxidoreductase</keyword>
<keyword evidence="2" id="KW-1185">Reference proteome</keyword>
<dbReference type="EC" id="1.11.1.6" evidence="1"/>
<gene>
    <name evidence="1" type="ORF">FRZ06_04085</name>
</gene>
<dbReference type="Proteomes" id="UP000594014">
    <property type="component" value="Chromosome"/>
</dbReference>
<sequence length="438" mass="49887">MMNKEESSLTAGKNGPVLLQDIQLIGKLSRFVRGNIPERVVFAKGAGAHGYFRVYMPMSDFTSAAFLQNPEKKIPVFVRFSTMTGSKGSADTLRDVRGFATKFYTTEGNYDMICTSLPVFFIRDAMQFPELMHALKPSPKTNLTEPARFWKYISETPEATHMATWLFSDNGTLKSYRHMEGYSMNTYIWVSESGMRQFVRYHWKPLRGIKNISRQEAEFLAGFDPDAAARDLSDSLESGELTEYELNVQLIPYEKQNQYDFDILDATKLWPEEKVPLMKVGKMTLAKAPEDYYEEVEKVAFSPANIVHGIEFSFDRLLQGSIFASLEANRHRLGSDFDQILVNQTKFAVNYAALERRALYPPLAIEGSVDRGPSPKGDDFIQAGERYRSLSLKERDRLVDNILDHLMFVEDDIQEKVVGYFTQADADFGARIARGLDF</sequence>